<dbReference type="InterPro" id="IPR000026">
    <property type="entry name" value="N1-like"/>
</dbReference>
<name>A0A109HL91_XANCT</name>
<feature type="region of interest" description="Disordered" evidence="3">
    <location>
        <begin position="77"/>
        <end position="102"/>
    </location>
</feature>
<dbReference type="GO" id="GO:0004521">
    <property type="term" value="F:RNA endonuclease activity"/>
    <property type="evidence" value="ECO:0007669"/>
    <property type="project" value="InterPro"/>
</dbReference>
<evidence type="ECO:0000256" key="1">
    <source>
        <dbReference type="ARBA" id="ARBA00022722"/>
    </source>
</evidence>
<dbReference type="Proteomes" id="UP000055854">
    <property type="component" value="Unassembled WGS sequence"/>
</dbReference>
<protein>
    <submittedName>
        <fullName evidence="4">Ribonuclease</fullName>
    </submittedName>
</protein>
<proteinExistence type="predicted"/>
<feature type="region of interest" description="Disordered" evidence="3">
    <location>
        <begin position="32"/>
        <end position="63"/>
    </location>
</feature>
<evidence type="ECO:0000256" key="3">
    <source>
        <dbReference type="SAM" id="MobiDB-lite"/>
    </source>
</evidence>
<keyword evidence="1" id="KW-0540">Nuclease</keyword>
<dbReference type="GO" id="GO:0003723">
    <property type="term" value="F:RNA binding"/>
    <property type="evidence" value="ECO:0007669"/>
    <property type="project" value="InterPro"/>
</dbReference>
<evidence type="ECO:0000256" key="2">
    <source>
        <dbReference type="ARBA" id="ARBA00022801"/>
    </source>
</evidence>
<dbReference type="EMBL" id="LNTA01000100">
    <property type="protein sequence ID" value="KWV14368.1"/>
    <property type="molecule type" value="Genomic_DNA"/>
</dbReference>
<dbReference type="Gene3D" id="3.10.450.30">
    <property type="entry name" value="Microbial ribonucleases"/>
    <property type="match status" value="1"/>
</dbReference>
<sequence length="154" mass="16731">MRKPVLLIVAIALLAAGLWGIRALQQPPHPQFAPALTNPAPLPAPAPPPAANASADDTLPPFLPPEARATIALIQRGGPFPHRQDGSVFGNRENRLPSRPRGYYHEYTVDTPGLEHRGTRRIVTGGDPPDVWYYSDDHYASFRSFSIASGRPSP</sequence>
<dbReference type="GO" id="GO:0016787">
    <property type="term" value="F:hydrolase activity"/>
    <property type="evidence" value="ECO:0007669"/>
    <property type="project" value="UniProtKB-KW"/>
</dbReference>
<dbReference type="RefSeq" id="WP_060748106.1">
    <property type="nucleotide sequence ID" value="NZ_LNTA01000100.1"/>
</dbReference>
<dbReference type="OrthoDB" id="5326845at2"/>
<accession>A0A109HL91</accession>
<dbReference type="SUPFAM" id="SSF53933">
    <property type="entry name" value="Microbial ribonucleases"/>
    <property type="match status" value="1"/>
</dbReference>
<dbReference type="AlphaFoldDB" id="A0A109HL91"/>
<evidence type="ECO:0000313" key="5">
    <source>
        <dbReference type="Proteomes" id="UP000055854"/>
    </source>
</evidence>
<keyword evidence="2" id="KW-0378">Hydrolase</keyword>
<gene>
    <name evidence="4" type="ORF">ATB53_13750</name>
</gene>
<reference evidence="4 5" key="1">
    <citation type="submission" date="2015-11" db="EMBL/GenBank/DDBJ databases">
        <title>Long Read and Single Molecule DNA Sequencing Simplifies Genome Assembly and TAL Effector Gene Analysis of Xanthomonas translucens.</title>
        <authorList>
            <person name="Peng Z."/>
            <person name="Hu Y."/>
            <person name="Xie J."/>
            <person name="Potnis N."/>
            <person name="Akhunova A."/>
            <person name="Jones J."/>
            <person name="Liu Z."/>
            <person name="White F."/>
            <person name="Liu S."/>
        </authorList>
    </citation>
    <scope>NUCLEOTIDE SEQUENCE [LARGE SCALE GENOMIC DNA]</scope>
    <source>
        <strain evidence="4 5">B1</strain>
    </source>
</reference>
<dbReference type="InterPro" id="IPR016191">
    <property type="entry name" value="Ribonuclease/ribotoxin"/>
</dbReference>
<dbReference type="Pfam" id="PF00545">
    <property type="entry name" value="Ribonuclease"/>
    <property type="match status" value="1"/>
</dbReference>
<evidence type="ECO:0000313" key="4">
    <source>
        <dbReference type="EMBL" id="KWV14368.1"/>
    </source>
</evidence>
<comment type="caution">
    <text evidence="4">The sequence shown here is derived from an EMBL/GenBank/DDBJ whole genome shotgun (WGS) entry which is preliminary data.</text>
</comment>
<organism evidence="4 5">
    <name type="scientific">Xanthomonas campestris pv. translucens</name>
    <dbReference type="NCBI Taxonomy" id="343"/>
    <lineage>
        <taxon>Bacteria</taxon>
        <taxon>Pseudomonadati</taxon>
        <taxon>Pseudomonadota</taxon>
        <taxon>Gammaproteobacteria</taxon>
        <taxon>Lysobacterales</taxon>
        <taxon>Lysobacteraceae</taxon>
        <taxon>Xanthomonas</taxon>
        <taxon>Xanthomonas translucens group</taxon>
    </lineage>
</organism>
<feature type="compositionally biased region" description="Pro residues" evidence="3">
    <location>
        <begin position="40"/>
        <end position="50"/>
    </location>
</feature>